<dbReference type="EMBL" id="VSSQ01083121">
    <property type="protein sequence ID" value="MPN31556.1"/>
    <property type="molecule type" value="Genomic_DNA"/>
</dbReference>
<reference evidence="1" key="1">
    <citation type="submission" date="2019-08" db="EMBL/GenBank/DDBJ databases">
        <authorList>
            <person name="Kucharzyk K."/>
            <person name="Murdoch R.W."/>
            <person name="Higgins S."/>
            <person name="Loffler F."/>
        </authorList>
    </citation>
    <scope>NUCLEOTIDE SEQUENCE</scope>
</reference>
<comment type="caution">
    <text evidence="1">The sequence shown here is derived from an EMBL/GenBank/DDBJ whole genome shotgun (WGS) entry which is preliminary data.</text>
</comment>
<organism evidence="1">
    <name type="scientific">bioreactor metagenome</name>
    <dbReference type="NCBI Taxonomy" id="1076179"/>
    <lineage>
        <taxon>unclassified sequences</taxon>
        <taxon>metagenomes</taxon>
        <taxon>ecological metagenomes</taxon>
    </lineage>
</organism>
<sequence length="101" mass="11159">MTSYAPGDVGGLNGGHGLARVGDQDRQVVLAYDRRGHVPDEVHIKTQLNEPDGEELPYQSRPAGPVDEYRLLLQQKIDQPVLRLLAYGGDRIGDLLLDEIQ</sequence>
<protein>
    <submittedName>
        <fullName evidence="1">Uncharacterized protein</fullName>
    </submittedName>
</protein>
<name>A0A645GZ89_9ZZZZ</name>
<proteinExistence type="predicted"/>
<accession>A0A645GZ89</accession>
<dbReference type="AlphaFoldDB" id="A0A645GZ89"/>
<evidence type="ECO:0000313" key="1">
    <source>
        <dbReference type="EMBL" id="MPN31556.1"/>
    </source>
</evidence>
<gene>
    <name evidence="1" type="ORF">SDC9_179030</name>
</gene>